<keyword evidence="3 5" id="KW-0418">Kinase</keyword>
<evidence type="ECO:0000256" key="1">
    <source>
        <dbReference type="ARBA" id="ARBA00009924"/>
    </source>
</evidence>
<feature type="domain" description="Polyphosphate kinase-2-related" evidence="4">
    <location>
        <begin position="16"/>
        <end position="239"/>
    </location>
</feature>
<name>A0A2D0NBR7_FLAN2</name>
<evidence type="ECO:0000256" key="3">
    <source>
        <dbReference type="ARBA" id="ARBA00022777"/>
    </source>
</evidence>
<dbReference type="PIRSF" id="PIRSF028756">
    <property type="entry name" value="PPK2_prd"/>
    <property type="match status" value="1"/>
</dbReference>
<dbReference type="InterPro" id="IPR022488">
    <property type="entry name" value="PPK2-related"/>
</dbReference>
<dbReference type="GO" id="GO:0008976">
    <property type="term" value="F:polyphosphate kinase activity"/>
    <property type="evidence" value="ECO:0007669"/>
    <property type="project" value="InterPro"/>
</dbReference>
<protein>
    <submittedName>
        <fullName evidence="5">Polyphosphate kinase</fullName>
    </submittedName>
</protein>
<dbReference type="InterPro" id="IPR027417">
    <property type="entry name" value="P-loop_NTPase"/>
</dbReference>
<keyword evidence="6" id="KW-1185">Reference proteome</keyword>
<keyword evidence="2" id="KW-0808">Transferase</keyword>
<dbReference type="EMBL" id="PDUD01000020">
    <property type="protein sequence ID" value="PHN05828.1"/>
    <property type="molecule type" value="Genomic_DNA"/>
</dbReference>
<dbReference type="GO" id="GO:0006797">
    <property type="term" value="P:polyphosphate metabolic process"/>
    <property type="evidence" value="ECO:0007669"/>
    <property type="project" value="InterPro"/>
</dbReference>
<dbReference type="NCBIfam" id="TIGR03709">
    <property type="entry name" value="PPK2_rel_1"/>
    <property type="match status" value="1"/>
</dbReference>
<dbReference type="Proteomes" id="UP000223913">
    <property type="component" value="Unassembled WGS sequence"/>
</dbReference>
<dbReference type="PANTHER" id="PTHR34383">
    <property type="entry name" value="POLYPHOSPHATE:AMP PHOSPHOTRANSFERASE-RELATED"/>
    <property type="match status" value="1"/>
</dbReference>
<evidence type="ECO:0000256" key="2">
    <source>
        <dbReference type="ARBA" id="ARBA00022679"/>
    </source>
</evidence>
<organism evidence="5 6">
    <name type="scientific">Flavilitoribacter nigricans (strain ATCC 23147 / DSM 23189 / NBRC 102662 / NCIMB 1420 / SS-2)</name>
    <name type="common">Lewinella nigricans</name>
    <dbReference type="NCBI Taxonomy" id="1122177"/>
    <lineage>
        <taxon>Bacteria</taxon>
        <taxon>Pseudomonadati</taxon>
        <taxon>Bacteroidota</taxon>
        <taxon>Saprospiria</taxon>
        <taxon>Saprospirales</taxon>
        <taxon>Lewinellaceae</taxon>
        <taxon>Flavilitoribacter</taxon>
    </lineage>
</organism>
<reference evidence="5 6" key="1">
    <citation type="submission" date="2017-10" db="EMBL/GenBank/DDBJ databases">
        <title>The draft genome sequence of Lewinella nigricans NBRC 102662.</title>
        <authorList>
            <person name="Wang K."/>
        </authorList>
    </citation>
    <scope>NUCLEOTIDE SEQUENCE [LARGE SCALE GENOMIC DNA]</scope>
    <source>
        <strain evidence="5 6">NBRC 102662</strain>
    </source>
</reference>
<dbReference type="InterPro" id="IPR022300">
    <property type="entry name" value="PPK2-rel_1"/>
</dbReference>
<evidence type="ECO:0000259" key="4">
    <source>
        <dbReference type="Pfam" id="PF03976"/>
    </source>
</evidence>
<dbReference type="AlphaFoldDB" id="A0A2D0NBR7"/>
<comment type="similarity">
    <text evidence="1">Belongs to the polyphosphate kinase 2 (PPK2) family. Class I subfamily.</text>
</comment>
<dbReference type="InterPro" id="IPR016898">
    <property type="entry name" value="Polyphosphate_phosphotransfera"/>
</dbReference>
<evidence type="ECO:0000313" key="5">
    <source>
        <dbReference type="EMBL" id="PHN05828.1"/>
    </source>
</evidence>
<accession>A0A2D0NBR7</accession>
<gene>
    <name evidence="5" type="ORF">CRP01_15265</name>
</gene>
<dbReference type="OrthoDB" id="9775224at2"/>
<dbReference type="Pfam" id="PF03976">
    <property type="entry name" value="PPK2"/>
    <property type="match status" value="1"/>
</dbReference>
<evidence type="ECO:0000313" key="6">
    <source>
        <dbReference type="Proteomes" id="UP000223913"/>
    </source>
</evidence>
<dbReference type="Gene3D" id="3.40.50.300">
    <property type="entry name" value="P-loop containing nucleotide triphosphate hydrolases"/>
    <property type="match status" value="1"/>
</dbReference>
<proteinExistence type="inferred from homology"/>
<comment type="caution">
    <text evidence="5">The sequence shown here is derived from an EMBL/GenBank/DDBJ whole genome shotgun (WGS) entry which is preliminary data.</text>
</comment>
<sequence>MIKLSEISTLPPESITRKELEKETDRLVERLGELQELLYAEQKHAVLVIFQGMDASGKDGAVRNVFKDCSFNGINVYSFKKPTEEEFAHDFLWRVHKRAPAKGMIQIFNRSHYEDVLIQRVHNWITEERVDKRIAAINAFEDLLEFDNNTHIFKFYLHLSYDQQKIELQERIDEREKNWKHNANDWKEREHWDEYMRCYEDVINRCDVVPWTIVPVDKRWYRNYIVTKTIVEKLESLNMEFPKLEEE</sequence>
<dbReference type="PANTHER" id="PTHR34383:SF3">
    <property type="entry name" value="POLYPHOSPHATE:AMP PHOSPHOTRANSFERASE"/>
    <property type="match status" value="1"/>
</dbReference>
<dbReference type="SUPFAM" id="SSF52540">
    <property type="entry name" value="P-loop containing nucleoside triphosphate hydrolases"/>
    <property type="match status" value="1"/>
</dbReference>
<dbReference type="RefSeq" id="WP_099150918.1">
    <property type="nucleotide sequence ID" value="NZ_PDUD01000020.1"/>
</dbReference>